<dbReference type="PANTHER" id="PTHR18895:SF74">
    <property type="entry name" value="MTRF1L RELEASE FACTOR GLUTAMINE METHYLTRANSFERASE"/>
    <property type="match status" value="1"/>
</dbReference>
<accession>A0ABP8X685</accession>
<name>A0ABP8X685_9ACTN</name>
<evidence type="ECO:0000259" key="6">
    <source>
        <dbReference type="Pfam" id="PF05175"/>
    </source>
</evidence>
<keyword evidence="3" id="KW-0808">Transferase</keyword>
<dbReference type="InterPro" id="IPR007848">
    <property type="entry name" value="Small_mtfrase_dom"/>
</dbReference>
<organism evidence="7 8">
    <name type="scientific">Nocardioides conyzicola</name>
    <dbReference type="NCBI Taxonomy" id="1651781"/>
    <lineage>
        <taxon>Bacteria</taxon>
        <taxon>Bacillati</taxon>
        <taxon>Actinomycetota</taxon>
        <taxon>Actinomycetes</taxon>
        <taxon>Propionibacteriales</taxon>
        <taxon>Nocardioidaceae</taxon>
        <taxon>Nocardioides</taxon>
    </lineage>
</organism>
<evidence type="ECO:0000256" key="3">
    <source>
        <dbReference type="ARBA" id="ARBA00022679"/>
    </source>
</evidence>
<evidence type="ECO:0000256" key="5">
    <source>
        <dbReference type="ARBA" id="ARBA00048391"/>
    </source>
</evidence>
<evidence type="ECO:0000256" key="2">
    <source>
        <dbReference type="ARBA" id="ARBA00022603"/>
    </source>
</evidence>
<dbReference type="SUPFAM" id="SSF53335">
    <property type="entry name" value="S-adenosyl-L-methionine-dependent methyltransferases"/>
    <property type="match status" value="1"/>
</dbReference>
<dbReference type="EMBL" id="BAABKM010000002">
    <property type="protein sequence ID" value="GAA4701639.1"/>
    <property type="molecule type" value="Genomic_DNA"/>
</dbReference>
<feature type="domain" description="Methyltransferase small" evidence="6">
    <location>
        <begin position="75"/>
        <end position="163"/>
    </location>
</feature>
<dbReference type="NCBIfam" id="TIGR03704">
    <property type="entry name" value="PrmC_rel_meth"/>
    <property type="match status" value="1"/>
</dbReference>
<dbReference type="InterPro" id="IPR050320">
    <property type="entry name" value="N5-glutamine_MTase"/>
</dbReference>
<dbReference type="InterPro" id="IPR004556">
    <property type="entry name" value="HemK-like"/>
</dbReference>
<dbReference type="EC" id="2.1.1.297" evidence="1"/>
<dbReference type="Pfam" id="PF05175">
    <property type="entry name" value="MTS"/>
    <property type="match status" value="1"/>
</dbReference>
<evidence type="ECO:0000313" key="7">
    <source>
        <dbReference type="EMBL" id="GAA4701639.1"/>
    </source>
</evidence>
<reference evidence="8" key="1">
    <citation type="journal article" date="2019" name="Int. J. Syst. Evol. Microbiol.">
        <title>The Global Catalogue of Microorganisms (GCM) 10K type strain sequencing project: providing services to taxonomists for standard genome sequencing and annotation.</title>
        <authorList>
            <consortium name="The Broad Institute Genomics Platform"/>
            <consortium name="The Broad Institute Genome Sequencing Center for Infectious Disease"/>
            <person name="Wu L."/>
            <person name="Ma J."/>
        </authorList>
    </citation>
    <scope>NUCLEOTIDE SEQUENCE [LARGE SCALE GENOMIC DNA]</scope>
    <source>
        <strain evidence="8">JCM 18531</strain>
    </source>
</reference>
<dbReference type="Proteomes" id="UP001499974">
    <property type="component" value="Unassembled WGS sequence"/>
</dbReference>
<sequence>MPYAELVATLRAAGCVFAEDEARVLTEAARDDASLAWMLARRVAGEPLELVVGFADFCGLRIAVAPGVFVPRQRSSALVRAAAAGLAAGDVVVDLCCGTGALGAALAAGVPGLEVYAADVDPDAVACARRNLPPDRVFEGDLYEALPGDLRGRVAALVVNAPYVPTDDIALMPPEARDHEHRVALDGGADGLDVQRGVVAGAGAWLAPGGRLLIESSRAQAPVTAALMAAAGLATAITLDDEVDGTVVIGTRS</sequence>
<keyword evidence="8" id="KW-1185">Reference proteome</keyword>
<comment type="caution">
    <text evidence="7">The sequence shown here is derived from an EMBL/GenBank/DDBJ whole genome shotgun (WGS) entry which is preliminary data.</text>
</comment>
<dbReference type="PANTHER" id="PTHR18895">
    <property type="entry name" value="HEMK METHYLTRANSFERASE"/>
    <property type="match status" value="1"/>
</dbReference>
<keyword evidence="4" id="KW-0949">S-adenosyl-L-methionine</keyword>
<keyword evidence="2" id="KW-0489">Methyltransferase</keyword>
<dbReference type="InterPro" id="IPR029063">
    <property type="entry name" value="SAM-dependent_MTases_sf"/>
</dbReference>
<protein>
    <recommendedName>
        <fullName evidence="1">peptide chain release factor N(5)-glutamine methyltransferase</fullName>
        <ecNumber evidence="1">2.1.1.297</ecNumber>
    </recommendedName>
</protein>
<dbReference type="Gene3D" id="3.40.50.150">
    <property type="entry name" value="Vaccinia Virus protein VP39"/>
    <property type="match status" value="1"/>
</dbReference>
<comment type="catalytic activity">
    <reaction evidence="5">
        <text>L-glutaminyl-[peptide chain release factor] + S-adenosyl-L-methionine = N(5)-methyl-L-glutaminyl-[peptide chain release factor] + S-adenosyl-L-homocysteine + H(+)</text>
        <dbReference type="Rhea" id="RHEA:42896"/>
        <dbReference type="Rhea" id="RHEA-COMP:10271"/>
        <dbReference type="Rhea" id="RHEA-COMP:10272"/>
        <dbReference type="ChEBI" id="CHEBI:15378"/>
        <dbReference type="ChEBI" id="CHEBI:30011"/>
        <dbReference type="ChEBI" id="CHEBI:57856"/>
        <dbReference type="ChEBI" id="CHEBI:59789"/>
        <dbReference type="ChEBI" id="CHEBI:61891"/>
        <dbReference type="EC" id="2.1.1.297"/>
    </reaction>
</comment>
<evidence type="ECO:0000256" key="1">
    <source>
        <dbReference type="ARBA" id="ARBA00012771"/>
    </source>
</evidence>
<gene>
    <name evidence="7" type="ORF">GCM10023349_18420</name>
</gene>
<proteinExistence type="predicted"/>
<evidence type="ECO:0000313" key="8">
    <source>
        <dbReference type="Proteomes" id="UP001499974"/>
    </source>
</evidence>
<evidence type="ECO:0000256" key="4">
    <source>
        <dbReference type="ARBA" id="ARBA00022691"/>
    </source>
</evidence>
<dbReference type="InterPro" id="IPR022446">
    <property type="entry name" value="MeTrfrase_put"/>
</dbReference>
<dbReference type="NCBIfam" id="TIGR00536">
    <property type="entry name" value="hemK_fam"/>
    <property type="match status" value="1"/>
</dbReference>